<dbReference type="InterPro" id="IPR011944">
    <property type="entry name" value="Steroid_delta5-4_isomerase"/>
</dbReference>
<dbReference type="Pfam" id="PF14534">
    <property type="entry name" value="DUF4440"/>
    <property type="match status" value="1"/>
</dbReference>
<dbReference type="EMBL" id="MZXW01000035">
    <property type="protein sequence ID" value="RXT41878.1"/>
    <property type="molecule type" value="Genomic_DNA"/>
</dbReference>
<gene>
    <name evidence="2" type="ORF">B5V03_25540</name>
</gene>
<comment type="caution">
    <text evidence="2">The sequence shown here is derived from an EMBL/GenBank/DDBJ whole genome shotgun (WGS) entry which is preliminary data.</text>
</comment>
<dbReference type="SUPFAM" id="SSF54427">
    <property type="entry name" value="NTF2-like"/>
    <property type="match status" value="1"/>
</dbReference>
<dbReference type="Gene3D" id="3.10.450.50">
    <property type="match status" value="1"/>
</dbReference>
<feature type="domain" description="DUF4440" evidence="1">
    <location>
        <begin position="26"/>
        <end position="138"/>
    </location>
</feature>
<dbReference type="InterPro" id="IPR027843">
    <property type="entry name" value="DUF4440"/>
</dbReference>
<dbReference type="NCBIfam" id="TIGR02246">
    <property type="entry name" value="SgcJ/EcaC family oxidoreductase"/>
    <property type="match status" value="1"/>
</dbReference>
<keyword evidence="3" id="KW-1185">Reference proteome</keyword>
<protein>
    <recommendedName>
        <fullName evidence="1">DUF4440 domain-containing protein</fullName>
    </recommendedName>
</protein>
<dbReference type="InterPro" id="IPR032710">
    <property type="entry name" value="NTF2-like_dom_sf"/>
</dbReference>
<dbReference type="AlphaFoldDB" id="A0A4Q1UTN4"/>
<proteinExistence type="predicted"/>
<dbReference type="CDD" id="cd00531">
    <property type="entry name" value="NTF2_like"/>
    <property type="match status" value="1"/>
</dbReference>
<evidence type="ECO:0000259" key="1">
    <source>
        <dbReference type="Pfam" id="PF14534"/>
    </source>
</evidence>
<name>A0A4Q1UTN4_9BRAD</name>
<dbReference type="Proteomes" id="UP000290819">
    <property type="component" value="Unassembled WGS sequence"/>
</dbReference>
<dbReference type="RefSeq" id="WP_129273182.1">
    <property type="nucleotide sequence ID" value="NZ_MZXW01000035.1"/>
</dbReference>
<dbReference type="OrthoDB" id="8419963at2"/>
<evidence type="ECO:0000313" key="2">
    <source>
        <dbReference type="EMBL" id="RXT41878.1"/>
    </source>
</evidence>
<reference evidence="2 3" key="1">
    <citation type="submission" date="2017-03" db="EMBL/GenBank/DDBJ databases">
        <authorList>
            <person name="Safronova V.I."/>
            <person name="Sazanova A.L."/>
            <person name="Chirak E.R."/>
        </authorList>
    </citation>
    <scope>NUCLEOTIDE SEQUENCE [LARGE SCALE GENOMIC DNA]</scope>
    <source>
        <strain evidence="2 3">Opo-243</strain>
    </source>
</reference>
<evidence type="ECO:0000313" key="3">
    <source>
        <dbReference type="Proteomes" id="UP000290819"/>
    </source>
</evidence>
<organism evidence="2 3">
    <name type="scientific">Bradyrhizobium betae</name>
    <dbReference type="NCBI Taxonomy" id="244734"/>
    <lineage>
        <taxon>Bacteria</taxon>
        <taxon>Pseudomonadati</taxon>
        <taxon>Pseudomonadota</taxon>
        <taxon>Alphaproteobacteria</taxon>
        <taxon>Hyphomicrobiales</taxon>
        <taxon>Nitrobacteraceae</taxon>
        <taxon>Bradyrhizobium</taxon>
    </lineage>
</organism>
<sequence>MKKLMKTPGETANVASAQADADRHGIEQVLQAYEAALNTSDADKVMTLFSSDAVFMPQHSPSSIGTDAIHAAYNGIFQSMTFDVELRIEEIVQVAPKWAFVRTNSTGFVIALATGERDPDANHELFVFQKGDDGEWQIARYCFSTTLPPRR</sequence>
<accession>A0A4Q1UTN4</accession>